<proteinExistence type="evidence at transcript level"/>
<protein>
    <submittedName>
        <fullName evidence="2">Predicted protein</fullName>
    </submittedName>
</protein>
<feature type="region of interest" description="Disordered" evidence="1">
    <location>
        <begin position="1"/>
        <end position="56"/>
    </location>
</feature>
<accession>F2D562</accession>
<dbReference type="AlphaFoldDB" id="F2D562"/>
<organism evidence="2">
    <name type="scientific">Hordeum vulgare subsp. vulgare</name>
    <name type="common">Domesticated barley</name>
    <dbReference type="NCBI Taxonomy" id="112509"/>
    <lineage>
        <taxon>Eukaryota</taxon>
        <taxon>Viridiplantae</taxon>
        <taxon>Streptophyta</taxon>
        <taxon>Embryophyta</taxon>
        <taxon>Tracheophyta</taxon>
        <taxon>Spermatophyta</taxon>
        <taxon>Magnoliopsida</taxon>
        <taxon>Liliopsida</taxon>
        <taxon>Poales</taxon>
        <taxon>Poaceae</taxon>
        <taxon>BOP clade</taxon>
        <taxon>Pooideae</taxon>
        <taxon>Triticodae</taxon>
        <taxon>Triticeae</taxon>
        <taxon>Hordeinae</taxon>
        <taxon>Hordeum</taxon>
    </lineage>
</organism>
<reference evidence="2" key="1">
    <citation type="journal article" date="2011" name="Plant Physiol.">
        <title>Comprehensive sequence analysis of 24,783 barley full-length cDNAs derived from 12 clone libraries.</title>
        <authorList>
            <person name="Matsumoto T."/>
            <person name="Tanaka T."/>
            <person name="Sakai H."/>
            <person name="Amano N."/>
            <person name="Kanamori H."/>
            <person name="Kurita K."/>
            <person name="Kikuta A."/>
            <person name="Kamiya K."/>
            <person name="Yamamoto M."/>
            <person name="Ikawa H."/>
            <person name="Fujii N."/>
            <person name="Hori K."/>
            <person name="Itoh T."/>
            <person name="Sato K."/>
        </authorList>
    </citation>
    <scope>NUCLEOTIDE SEQUENCE</scope>
</reference>
<sequence length="56" mass="5476">MPGAAGQGAGEDNHGLAQGPGDRWPSGARPGGPRGAHAWSNSGISTASSRALPQGR</sequence>
<dbReference type="EMBL" id="AK359022">
    <property type="protein sequence ID" value="BAJ90233.1"/>
    <property type="molecule type" value="mRNA"/>
</dbReference>
<evidence type="ECO:0000313" key="2">
    <source>
        <dbReference type="EMBL" id="BAJ90233.1"/>
    </source>
</evidence>
<name>F2D562_HORVV</name>
<feature type="compositionally biased region" description="Polar residues" evidence="1">
    <location>
        <begin position="39"/>
        <end position="56"/>
    </location>
</feature>
<evidence type="ECO:0000256" key="1">
    <source>
        <dbReference type="SAM" id="MobiDB-lite"/>
    </source>
</evidence>